<dbReference type="PROSITE" id="PS01359">
    <property type="entry name" value="ZF_PHD_1"/>
    <property type="match status" value="1"/>
</dbReference>
<dbReference type="SUPFAM" id="SSF57903">
    <property type="entry name" value="FYVE/PHD zinc finger"/>
    <property type="match status" value="1"/>
</dbReference>
<evidence type="ECO:0000313" key="5">
    <source>
        <dbReference type="Proteomes" id="UP000193642"/>
    </source>
</evidence>
<evidence type="ECO:0000256" key="1">
    <source>
        <dbReference type="ARBA" id="ARBA00022723"/>
    </source>
</evidence>
<dbReference type="InterPro" id="IPR019786">
    <property type="entry name" value="Zinc_finger_PHD-type_CS"/>
</dbReference>
<protein>
    <recommendedName>
        <fullName evidence="6">PHD-type domain-containing protein</fullName>
    </recommendedName>
</protein>
<proteinExistence type="predicted"/>
<comment type="caution">
    <text evidence="4">The sequence shown here is derived from an EMBL/GenBank/DDBJ whole genome shotgun (WGS) entry which is preliminary data.</text>
</comment>
<gene>
    <name evidence="4" type="ORF">BCR33DRAFT_853929</name>
</gene>
<feature type="non-terminal residue" evidence="4">
    <location>
        <position position="199"/>
    </location>
</feature>
<dbReference type="Proteomes" id="UP000193642">
    <property type="component" value="Unassembled WGS sequence"/>
</dbReference>
<keyword evidence="2" id="KW-0863">Zinc-finger</keyword>
<sequence>MKTKANIRPPIPTYSNLTTQVGICVICRDYCHSGHDGLLVGESRTYNCECNGCDSSNIHDEMFNDVFCYCGESRGTSVMIPCIFCENLFHQRCILDCADEEDIDQFSCRDCTSRLTFIGLYSHLTEYFLVGGEIGCDDLVWENGWGLTGPKKRGTLTPQNIQPECKMSTLRHAKLVGHPHIYLTNGWMDELCRCETCVL</sequence>
<dbReference type="InterPro" id="IPR040204">
    <property type="entry name" value="UBR7"/>
</dbReference>
<evidence type="ECO:0000256" key="2">
    <source>
        <dbReference type="ARBA" id="ARBA00022771"/>
    </source>
</evidence>
<accession>A0A1Y2BV00</accession>
<name>A0A1Y2BV00_9FUNG</name>
<dbReference type="InterPro" id="IPR011011">
    <property type="entry name" value="Znf_FYVE_PHD"/>
</dbReference>
<dbReference type="PANTHER" id="PTHR13513:SF9">
    <property type="entry name" value="E3 UBIQUITIN-PROTEIN LIGASE UBR7-RELATED"/>
    <property type="match status" value="1"/>
</dbReference>
<organism evidence="4 5">
    <name type="scientific">Rhizoclosmatium globosum</name>
    <dbReference type="NCBI Taxonomy" id="329046"/>
    <lineage>
        <taxon>Eukaryota</taxon>
        <taxon>Fungi</taxon>
        <taxon>Fungi incertae sedis</taxon>
        <taxon>Chytridiomycota</taxon>
        <taxon>Chytridiomycota incertae sedis</taxon>
        <taxon>Chytridiomycetes</taxon>
        <taxon>Chytridiales</taxon>
        <taxon>Chytriomycetaceae</taxon>
        <taxon>Rhizoclosmatium</taxon>
    </lineage>
</organism>
<dbReference type="GO" id="GO:0005737">
    <property type="term" value="C:cytoplasm"/>
    <property type="evidence" value="ECO:0007669"/>
    <property type="project" value="TreeGrafter"/>
</dbReference>
<dbReference type="GO" id="GO:0008270">
    <property type="term" value="F:zinc ion binding"/>
    <property type="evidence" value="ECO:0007669"/>
    <property type="project" value="UniProtKB-KW"/>
</dbReference>
<dbReference type="AlphaFoldDB" id="A0A1Y2BV00"/>
<evidence type="ECO:0000313" key="4">
    <source>
        <dbReference type="EMBL" id="ORY38591.1"/>
    </source>
</evidence>
<dbReference type="Gene3D" id="3.30.40.10">
    <property type="entry name" value="Zinc/RING finger domain, C3HC4 (zinc finger)"/>
    <property type="match status" value="1"/>
</dbReference>
<keyword evidence="1" id="KW-0479">Metal-binding</keyword>
<dbReference type="OrthoDB" id="5795902at2759"/>
<keyword evidence="5" id="KW-1185">Reference proteome</keyword>
<dbReference type="GO" id="GO:0061630">
    <property type="term" value="F:ubiquitin protein ligase activity"/>
    <property type="evidence" value="ECO:0007669"/>
    <property type="project" value="InterPro"/>
</dbReference>
<dbReference type="PANTHER" id="PTHR13513">
    <property type="entry name" value="E3 UBIQUITIN-PROTEIN LIGASE UBR7"/>
    <property type="match status" value="1"/>
</dbReference>
<reference evidence="4 5" key="1">
    <citation type="submission" date="2016-07" db="EMBL/GenBank/DDBJ databases">
        <title>Pervasive Adenine N6-methylation of Active Genes in Fungi.</title>
        <authorList>
            <consortium name="DOE Joint Genome Institute"/>
            <person name="Mondo S.J."/>
            <person name="Dannebaum R.O."/>
            <person name="Kuo R.C."/>
            <person name="Labutti K."/>
            <person name="Haridas S."/>
            <person name="Kuo A."/>
            <person name="Salamov A."/>
            <person name="Ahrendt S.R."/>
            <person name="Lipzen A."/>
            <person name="Sullivan W."/>
            <person name="Andreopoulos W.B."/>
            <person name="Clum A."/>
            <person name="Lindquist E."/>
            <person name="Daum C."/>
            <person name="Ramamoorthy G.K."/>
            <person name="Gryganskyi A."/>
            <person name="Culley D."/>
            <person name="Magnuson J.K."/>
            <person name="James T.Y."/>
            <person name="O'Malley M.A."/>
            <person name="Stajich J.E."/>
            <person name="Spatafora J.W."/>
            <person name="Visel A."/>
            <person name="Grigoriev I.V."/>
        </authorList>
    </citation>
    <scope>NUCLEOTIDE SEQUENCE [LARGE SCALE GENOMIC DNA]</scope>
    <source>
        <strain evidence="4 5">JEL800</strain>
    </source>
</reference>
<evidence type="ECO:0000256" key="3">
    <source>
        <dbReference type="ARBA" id="ARBA00022833"/>
    </source>
</evidence>
<dbReference type="EMBL" id="MCGO01000043">
    <property type="protein sequence ID" value="ORY38591.1"/>
    <property type="molecule type" value="Genomic_DNA"/>
</dbReference>
<dbReference type="InterPro" id="IPR013083">
    <property type="entry name" value="Znf_RING/FYVE/PHD"/>
</dbReference>
<keyword evidence="3" id="KW-0862">Zinc</keyword>
<evidence type="ECO:0008006" key="6">
    <source>
        <dbReference type="Google" id="ProtNLM"/>
    </source>
</evidence>